<evidence type="ECO:0000313" key="1">
    <source>
        <dbReference type="EMBL" id="KKK51616.1"/>
    </source>
</evidence>
<dbReference type="EMBL" id="LAZR01067421">
    <property type="protein sequence ID" value="KKK51616.1"/>
    <property type="molecule type" value="Genomic_DNA"/>
</dbReference>
<proteinExistence type="predicted"/>
<gene>
    <name evidence="1" type="ORF">LCGC14_3113160</name>
</gene>
<feature type="non-terminal residue" evidence="1">
    <location>
        <position position="1"/>
    </location>
</feature>
<reference evidence="1" key="1">
    <citation type="journal article" date="2015" name="Nature">
        <title>Complex archaea that bridge the gap between prokaryotes and eukaryotes.</title>
        <authorList>
            <person name="Spang A."/>
            <person name="Saw J.H."/>
            <person name="Jorgensen S.L."/>
            <person name="Zaremba-Niedzwiedzka K."/>
            <person name="Martijn J."/>
            <person name="Lind A.E."/>
            <person name="van Eijk R."/>
            <person name="Schleper C."/>
            <person name="Guy L."/>
            <person name="Ettema T.J."/>
        </authorList>
    </citation>
    <scope>NUCLEOTIDE SEQUENCE</scope>
</reference>
<accession>A0A0F8YUD6</accession>
<comment type="caution">
    <text evidence="1">The sequence shown here is derived from an EMBL/GenBank/DDBJ whole genome shotgun (WGS) entry which is preliminary data.</text>
</comment>
<organism evidence="1">
    <name type="scientific">marine sediment metagenome</name>
    <dbReference type="NCBI Taxonomy" id="412755"/>
    <lineage>
        <taxon>unclassified sequences</taxon>
        <taxon>metagenomes</taxon>
        <taxon>ecological metagenomes</taxon>
    </lineage>
</organism>
<protein>
    <submittedName>
        <fullName evidence="1">Uncharacterized protein</fullName>
    </submittedName>
</protein>
<sequence length="36" mass="3965">LGGKAVFTRISNDVFRKDELEILFIAAVVILVKAAF</sequence>
<name>A0A0F8YUD6_9ZZZZ</name>
<dbReference type="AlphaFoldDB" id="A0A0F8YUD6"/>